<dbReference type="InterPro" id="IPR058031">
    <property type="entry name" value="AAA_lid_NorR"/>
</dbReference>
<dbReference type="InterPro" id="IPR025662">
    <property type="entry name" value="Sigma_54_int_dom_ATP-bd_1"/>
</dbReference>
<keyword evidence="1" id="KW-0547">Nucleotide-binding</keyword>
<dbReference type="PRINTS" id="PR01590">
    <property type="entry name" value="HTHFIS"/>
</dbReference>
<gene>
    <name evidence="7" type="ORF">P4447_01760</name>
</gene>
<dbReference type="SUPFAM" id="SSF46689">
    <property type="entry name" value="Homeodomain-like"/>
    <property type="match status" value="1"/>
</dbReference>
<evidence type="ECO:0000259" key="6">
    <source>
        <dbReference type="PROSITE" id="PS50045"/>
    </source>
</evidence>
<dbReference type="InterPro" id="IPR009057">
    <property type="entry name" value="Homeodomain-like_sf"/>
</dbReference>
<evidence type="ECO:0000256" key="3">
    <source>
        <dbReference type="ARBA" id="ARBA00023015"/>
    </source>
</evidence>
<dbReference type="SUPFAM" id="SSF52540">
    <property type="entry name" value="P-loop containing nucleoside triphosphate hydrolases"/>
    <property type="match status" value="1"/>
</dbReference>
<dbReference type="InterPro" id="IPR025943">
    <property type="entry name" value="Sigma_54_int_dom_ATP-bd_2"/>
</dbReference>
<dbReference type="InterPro" id="IPR003018">
    <property type="entry name" value="GAF"/>
</dbReference>
<dbReference type="Gene3D" id="1.10.10.60">
    <property type="entry name" value="Homeodomain-like"/>
    <property type="match status" value="1"/>
</dbReference>
<dbReference type="SUPFAM" id="SSF55781">
    <property type="entry name" value="GAF domain-like"/>
    <property type="match status" value="1"/>
</dbReference>
<proteinExistence type="predicted"/>
<dbReference type="Proteomes" id="UP001330749">
    <property type="component" value="Unassembled WGS sequence"/>
</dbReference>
<dbReference type="SMART" id="SM00382">
    <property type="entry name" value="AAA"/>
    <property type="match status" value="1"/>
</dbReference>
<dbReference type="EMBL" id="JARMQG010000012">
    <property type="protein sequence ID" value="MED3561283.1"/>
    <property type="molecule type" value="Genomic_DNA"/>
</dbReference>
<dbReference type="InterPro" id="IPR003593">
    <property type="entry name" value="AAA+_ATPase"/>
</dbReference>
<dbReference type="PROSITE" id="PS50045">
    <property type="entry name" value="SIGMA54_INTERACT_4"/>
    <property type="match status" value="1"/>
</dbReference>
<dbReference type="PROSITE" id="PS00676">
    <property type="entry name" value="SIGMA54_INTERACT_2"/>
    <property type="match status" value="1"/>
</dbReference>
<sequence>MNTTLSLDTWMRFIKEGVLDTARLNKRILESWYRCKKEKVNPYLNSGRHLLTKEQLHSIKKKNSNLIEIAAPYLKNYDQAIKDSGMMALLVDPEGYVLSLTGNEKTLMDARKINFVEGVRWTECEVGTNAIGTALQTKEAVMINGAEHFSVASHQWSCSATPIFDDNGNLMGVIDVSCPIEHSHPFMMGMVTSVAYAIEKEFTIRSNQTEIALIKQATPLAEAYHNQLFIVCNQKQTVVAASKRFRESFPEFMGRNLHEVLSNGFEIHFEKPMSSNDNGYLIGSGFFLSEVHTSHYPSNIPTSTPFCFNGECGISEIFQKTLEKVKLVAPTEATVFISGETGSGKELIARAIHDNSPRKNGPFISLNCGAIPKDLMESELFGYLEGAFTGARKQGYKGKFEQAQKGTIFLDEIGEIPHTMQVALLRVLQERKVTPIGSMKEVSLDVRVITATHRNITELVRQGGFREDLYYRLNVYPIAVPPLRQRKEDIPHLIRHICQKNHWNIPNLEELSASLLDHEWPGNIRELTNMLERLHIISPSQMSGLEQFLELLSIQHSTLPPIRKPEEKEVDERKLNAREKIQRDLMIEALRKTKGNVTAAAKLLDIPRSTFYKRLQKYGI</sequence>
<dbReference type="PROSITE" id="PS00688">
    <property type="entry name" value="SIGMA54_INTERACT_3"/>
    <property type="match status" value="1"/>
</dbReference>
<dbReference type="Pfam" id="PF00158">
    <property type="entry name" value="Sigma54_activat"/>
    <property type="match status" value="1"/>
</dbReference>
<evidence type="ECO:0000256" key="4">
    <source>
        <dbReference type="ARBA" id="ARBA00023125"/>
    </source>
</evidence>
<keyword evidence="3" id="KW-0805">Transcription regulation</keyword>
<keyword evidence="2" id="KW-0067">ATP-binding</keyword>
<dbReference type="Pfam" id="PF25601">
    <property type="entry name" value="AAA_lid_14"/>
    <property type="match status" value="1"/>
</dbReference>
<evidence type="ECO:0000313" key="8">
    <source>
        <dbReference type="Proteomes" id="UP001330749"/>
    </source>
</evidence>
<dbReference type="PANTHER" id="PTHR32071:SF101">
    <property type="entry name" value="ACETOIN DEHYDROGENASE OPERON TRANSCRIPTIONAL ACTIVATOR ACOR"/>
    <property type="match status" value="1"/>
</dbReference>
<evidence type="ECO:0000256" key="2">
    <source>
        <dbReference type="ARBA" id="ARBA00022840"/>
    </source>
</evidence>
<dbReference type="Pfam" id="PF02954">
    <property type="entry name" value="HTH_8"/>
    <property type="match status" value="1"/>
</dbReference>
<dbReference type="Gene3D" id="3.40.50.300">
    <property type="entry name" value="P-loop containing nucleotide triphosphate hydrolases"/>
    <property type="match status" value="1"/>
</dbReference>
<dbReference type="Gene3D" id="3.30.450.40">
    <property type="match status" value="1"/>
</dbReference>
<organism evidence="7 8">
    <name type="scientific">Bacillus xiapuensis</name>
    <dbReference type="NCBI Taxonomy" id="2014075"/>
    <lineage>
        <taxon>Bacteria</taxon>
        <taxon>Bacillati</taxon>
        <taxon>Bacillota</taxon>
        <taxon>Bacilli</taxon>
        <taxon>Bacillales</taxon>
        <taxon>Bacillaceae</taxon>
        <taxon>Bacillus</taxon>
    </lineage>
</organism>
<comment type="caution">
    <text evidence="7">The sequence shown here is derived from an EMBL/GenBank/DDBJ whole genome shotgun (WGS) entry which is preliminary data.</text>
</comment>
<dbReference type="Pfam" id="PF01590">
    <property type="entry name" value="GAF"/>
    <property type="match status" value="1"/>
</dbReference>
<dbReference type="InterPro" id="IPR029016">
    <property type="entry name" value="GAF-like_dom_sf"/>
</dbReference>
<feature type="domain" description="Sigma-54 factor interaction" evidence="6">
    <location>
        <begin position="311"/>
        <end position="536"/>
    </location>
</feature>
<evidence type="ECO:0000256" key="1">
    <source>
        <dbReference type="ARBA" id="ARBA00022741"/>
    </source>
</evidence>
<dbReference type="Gene3D" id="1.10.8.60">
    <property type="match status" value="1"/>
</dbReference>
<dbReference type="RefSeq" id="WP_327966127.1">
    <property type="nucleotide sequence ID" value="NZ_JARMQG010000012.1"/>
</dbReference>
<accession>A0ABU6N4Y5</accession>
<dbReference type="InterPro" id="IPR002197">
    <property type="entry name" value="HTH_Fis"/>
</dbReference>
<keyword evidence="5" id="KW-0804">Transcription</keyword>
<dbReference type="InterPro" id="IPR025944">
    <property type="entry name" value="Sigma_54_int_dom_CS"/>
</dbReference>
<dbReference type="PROSITE" id="PS00675">
    <property type="entry name" value="SIGMA54_INTERACT_1"/>
    <property type="match status" value="1"/>
</dbReference>
<dbReference type="PANTHER" id="PTHR32071">
    <property type="entry name" value="TRANSCRIPTIONAL REGULATORY PROTEIN"/>
    <property type="match status" value="1"/>
</dbReference>
<name>A0ABU6N4Y5_9BACI</name>
<keyword evidence="4" id="KW-0238">DNA-binding</keyword>
<evidence type="ECO:0000313" key="7">
    <source>
        <dbReference type="EMBL" id="MED3561283.1"/>
    </source>
</evidence>
<protein>
    <submittedName>
        <fullName evidence="7">Sigma-54-dependent Fis family transcriptional regulator</fullName>
    </submittedName>
</protein>
<reference evidence="7 8" key="1">
    <citation type="submission" date="2023-03" db="EMBL/GenBank/DDBJ databases">
        <title>Bacillus Genome Sequencing.</title>
        <authorList>
            <person name="Dunlap C."/>
        </authorList>
    </citation>
    <scope>NUCLEOTIDE SEQUENCE [LARGE SCALE GENOMIC DNA]</scope>
    <source>
        <strain evidence="7 8">B-14544</strain>
    </source>
</reference>
<dbReference type="InterPro" id="IPR027417">
    <property type="entry name" value="P-loop_NTPase"/>
</dbReference>
<evidence type="ECO:0000256" key="5">
    <source>
        <dbReference type="ARBA" id="ARBA00023163"/>
    </source>
</evidence>
<dbReference type="InterPro" id="IPR002078">
    <property type="entry name" value="Sigma_54_int"/>
</dbReference>
<keyword evidence="8" id="KW-1185">Reference proteome</keyword>
<dbReference type="CDD" id="cd00009">
    <property type="entry name" value="AAA"/>
    <property type="match status" value="1"/>
</dbReference>